<dbReference type="OrthoDB" id="121571at2759"/>
<evidence type="ECO:0000313" key="4">
    <source>
        <dbReference type="Proteomes" id="UP000434957"/>
    </source>
</evidence>
<comment type="caution">
    <text evidence="2">The sequence shown here is derived from an EMBL/GenBank/DDBJ whole genome shotgun (WGS) entry which is preliminary data.</text>
</comment>
<keyword evidence="4" id="KW-1185">Reference proteome</keyword>
<feature type="compositionally biased region" description="Basic residues" evidence="1">
    <location>
        <begin position="108"/>
        <end position="136"/>
    </location>
</feature>
<feature type="region of interest" description="Disordered" evidence="1">
    <location>
        <begin position="103"/>
        <end position="136"/>
    </location>
</feature>
<evidence type="ECO:0000256" key="1">
    <source>
        <dbReference type="SAM" id="MobiDB-lite"/>
    </source>
</evidence>
<feature type="region of interest" description="Disordered" evidence="1">
    <location>
        <begin position="1"/>
        <end position="32"/>
    </location>
</feature>
<evidence type="ECO:0000313" key="2">
    <source>
        <dbReference type="EMBL" id="KAE8994495.1"/>
    </source>
</evidence>
<proteinExistence type="predicted"/>
<feature type="region of interest" description="Disordered" evidence="1">
    <location>
        <begin position="408"/>
        <end position="540"/>
    </location>
</feature>
<dbReference type="Proteomes" id="UP000434957">
    <property type="component" value="Unassembled WGS sequence"/>
</dbReference>
<dbReference type="EMBL" id="QXFT01000323">
    <property type="protein sequence ID" value="KAE9347249.1"/>
    <property type="molecule type" value="Genomic_DNA"/>
</dbReference>
<organism evidence="2 5">
    <name type="scientific">Phytophthora rubi</name>
    <dbReference type="NCBI Taxonomy" id="129364"/>
    <lineage>
        <taxon>Eukaryota</taxon>
        <taxon>Sar</taxon>
        <taxon>Stramenopiles</taxon>
        <taxon>Oomycota</taxon>
        <taxon>Peronosporomycetes</taxon>
        <taxon>Peronosporales</taxon>
        <taxon>Peronosporaceae</taxon>
        <taxon>Phytophthora</taxon>
    </lineage>
</organism>
<name>A0A6A3JPU5_9STRA</name>
<feature type="compositionally biased region" description="Basic and acidic residues" evidence="1">
    <location>
        <begin position="15"/>
        <end position="32"/>
    </location>
</feature>
<dbReference type="EMBL" id="QXFU01001847">
    <property type="protein sequence ID" value="KAE8994495.1"/>
    <property type="molecule type" value="Genomic_DNA"/>
</dbReference>
<gene>
    <name evidence="2" type="ORF">PR002_g19906</name>
    <name evidence="3" type="ORF">PR003_g7020</name>
</gene>
<reference evidence="2 5" key="1">
    <citation type="submission" date="2018-09" db="EMBL/GenBank/DDBJ databases">
        <title>Genomic investigation of the strawberry pathogen Phytophthora fragariae indicates pathogenicity is determined by transcriptional variation in three key races.</title>
        <authorList>
            <person name="Adams T.M."/>
            <person name="Armitage A.D."/>
            <person name="Sobczyk M.K."/>
            <person name="Bates H.J."/>
            <person name="Dunwell J.M."/>
            <person name="Nellist C.F."/>
            <person name="Harrison R.J."/>
        </authorList>
    </citation>
    <scope>NUCLEOTIDE SEQUENCE [LARGE SCALE GENOMIC DNA]</scope>
    <source>
        <strain evidence="2 5">SCRP324</strain>
        <strain evidence="3 4">SCRP333</strain>
    </source>
</reference>
<evidence type="ECO:0000313" key="5">
    <source>
        <dbReference type="Proteomes" id="UP000435112"/>
    </source>
</evidence>
<evidence type="ECO:0000313" key="3">
    <source>
        <dbReference type="EMBL" id="KAE9347249.1"/>
    </source>
</evidence>
<feature type="compositionally biased region" description="Basic and acidic residues" evidence="1">
    <location>
        <begin position="500"/>
        <end position="511"/>
    </location>
</feature>
<feature type="compositionally biased region" description="Acidic residues" evidence="1">
    <location>
        <begin position="485"/>
        <end position="494"/>
    </location>
</feature>
<feature type="compositionally biased region" description="Acidic residues" evidence="1">
    <location>
        <begin position="411"/>
        <end position="423"/>
    </location>
</feature>
<dbReference type="AlphaFoldDB" id="A0A6A3JPU5"/>
<dbReference type="Proteomes" id="UP000435112">
    <property type="component" value="Unassembled WGS sequence"/>
</dbReference>
<accession>A0A6A3JPU5</accession>
<protein>
    <submittedName>
        <fullName evidence="2">Uncharacterized protein</fullName>
    </submittedName>
</protein>
<feature type="compositionally biased region" description="Basic and acidic residues" evidence="1">
    <location>
        <begin position="521"/>
        <end position="540"/>
    </location>
</feature>
<sequence length="540" mass="59718">MTKPTTRSAAPPTTEELRERLDDESKAADDDTALRAQVELWTRIRAALAAHPLSSGIEAMDDLAMAAIAGDSATKLSLPGTAVLLPSTDLQTPQDLPVHALFAPTPARPKRPSPRGKGKARAPPAKKRRTLAKSRRSWFQLPSNAPKKIKEDLARLEDEADEQGTTPERLAYRWRDQRAWYDPKKHPDLYLEHWRFFMPHRPTFLILALYAPTDDAGAHRKLKSVACQRRLLFISYNIEEFGYYGFLELFENGAHDHLMWLGGKAAKHSTGAKKAKSRVDAADPPQDELAQLLRHDPSHYERVIERVLDHTRVDEEGYASIRELLEQSNALDPSRPAHLWLTTNALARIALDVSTKDPPNPSWVGNRSTGPWKKLLSDITLRSVQAKLAKRLSKGKSVVTYDHKKFKASEQCEDDSDFEDDGEPVILPPTPPVTKPTRAVPKQQDHTGLTDSSDEEDEEFPPPGRPSGEEDAPSDGSGDDKPDENASDGSDDEPDPPKGSSDKKSDKKSGNKGDGNNSKSSSDKSDDAPSPDDKASKDAK</sequence>